<sequence length="64" mass="7220">MELAFNPPARHHWIPRVTGDLIEIADDAIKHSASDDRFLRTQPLHPWPPAAQKPETTWGPMIAA</sequence>
<feature type="region of interest" description="Disordered" evidence="1">
    <location>
        <begin position="41"/>
        <end position="64"/>
    </location>
</feature>
<proteinExistence type="predicted"/>
<dbReference type="Proteomes" id="UP001165663">
    <property type="component" value="Unassembled WGS sequence"/>
</dbReference>
<reference evidence="2" key="1">
    <citation type="submission" date="2022-07" db="EMBL/GenBank/DDBJ databases">
        <title>Mycobacterium kiyosense sp. nov., scotochromogenic slow-glowing species isolated from respiratory specimens.</title>
        <authorList>
            <person name="Fukano H."/>
            <person name="Kazumi Y."/>
            <person name="Sakagami N."/>
            <person name="Ato M."/>
            <person name="Mitarai S."/>
            <person name="Hoshino Y."/>
        </authorList>
    </citation>
    <scope>NUCLEOTIDE SEQUENCE</scope>
    <source>
        <strain evidence="2">SRL2020-028</strain>
    </source>
</reference>
<protein>
    <submittedName>
        <fullName evidence="2">Uncharacterized protein</fullName>
    </submittedName>
</protein>
<dbReference type="EMBL" id="BRXE01000092">
    <property type="protein sequence ID" value="GLB85613.1"/>
    <property type="molecule type" value="Genomic_DNA"/>
</dbReference>
<comment type="caution">
    <text evidence="2">The sequence shown here is derived from an EMBL/GenBank/DDBJ whole genome shotgun (WGS) entry which is preliminary data.</text>
</comment>
<evidence type="ECO:0000256" key="1">
    <source>
        <dbReference type="SAM" id="MobiDB-lite"/>
    </source>
</evidence>
<accession>A0AA37Q197</accession>
<gene>
    <name evidence="2" type="ORF">SRL2020028_48690</name>
</gene>
<name>A0AA37Q197_9MYCO</name>
<evidence type="ECO:0000313" key="3">
    <source>
        <dbReference type="Proteomes" id="UP001165663"/>
    </source>
</evidence>
<evidence type="ECO:0000313" key="2">
    <source>
        <dbReference type="EMBL" id="GLB85613.1"/>
    </source>
</evidence>
<organism evidence="2 3">
    <name type="scientific">Mycobacterium kiyosense</name>
    <dbReference type="NCBI Taxonomy" id="2871094"/>
    <lineage>
        <taxon>Bacteria</taxon>
        <taxon>Bacillati</taxon>
        <taxon>Actinomycetota</taxon>
        <taxon>Actinomycetes</taxon>
        <taxon>Mycobacteriales</taxon>
        <taxon>Mycobacteriaceae</taxon>
        <taxon>Mycobacterium</taxon>
    </lineage>
</organism>
<dbReference type="AlphaFoldDB" id="A0AA37Q197"/>